<dbReference type="PANTHER" id="PTHR31001:SF49">
    <property type="entry name" value="ZN(II)2CYS6 TRANSCRIPTION FACTOR (EUROFUNG)"/>
    <property type="match status" value="1"/>
</dbReference>
<dbReference type="STRING" id="341454.A0A4S2MLR9"/>
<dbReference type="PANTHER" id="PTHR31001">
    <property type="entry name" value="UNCHARACTERIZED TRANSCRIPTIONAL REGULATORY PROTEIN"/>
    <property type="match status" value="1"/>
</dbReference>
<organism evidence="6 7">
    <name type="scientific">Ascodesmis nigricans</name>
    <dbReference type="NCBI Taxonomy" id="341454"/>
    <lineage>
        <taxon>Eukaryota</taxon>
        <taxon>Fungi</taxon>
        <taxon>Dikarya</taxon>
        <taxon>Ascomycota</taxon>
        <taxon>Pezizomycotina</taxon>
        <taxon>Pezizomycetes</taxon>
        <taxon>Pezizales</taxon>
        <taxon>Ascodesmidaceae</taxon>
        <taxon>Ascodesmis</taxon>
    </lineage>
</organism>
<comment type="subcellular location">
    <subcellularLocation>
        <location evidence="1">Nucleus</location>
    </subcellularLocation>
</comment>
<dbReference type="GO" id="GO:0005634">
    <property type="term" value="C:nucleus"/>
    <property type="evidence" value="ECO:0007669"/>
    <property type="project" value="UniProtKB-SubCell"/>
</dbReference>
<feature type="region of interest" description="Disordered" evidence="4">
    <location>
        <begin position="129"/>
        <end position="160"/>
    </location>
</feature>
<sequence>MASVMNDSTMASEPEMSQPPHHHQPPQDPHSTTPRSTPPTHKITRKRNRIPLSCGPCRNRKLKCNRASPCDNCLRRKDPSSCTYASTTSSSSTAAARAGRLRAANMGQGGEEMQRRIDRLEGLVLALMQSGSGAPGQKSGRAEEEREGEYAGAGEGADGGMEEVAEEVEKINTALGMLKFHGEKSYFRGETYWAALLGEIHGMRRAFTDNNLQYEVDMYNAATEINHCAEEQAPAQPAVPFSTCLGRQELIALIPVKGLVDLLVDAYFRNFDPLFHILHRPTFNRQLEMFYTNPSAMDTSWLALLFALLSVSLRMYHYSGEEPASLAGQTLSLSYHLRTACEASLSASKFVQKPFPHTIQAIFLFCIFPGENEKVDYLWPAMGMGIRIAMGMGLHREITNTPSCELTPREGEIRRRIWALFTAMDITISMRMGLPAMVREKEADTNPPRNIPDDAIPESGPLPEEGGREVMTEASYLIYYHAFVTLHAKTSATLQCLGRNYSYQDLQRLEASATTLRDSLPCFLRFQTLETCLANNDPVWLIIQRYTIDTLYQKTIILLYRPFSSRCTKDSTHIHTAREKCVDAAMRLLEYHKTLSSGHPALAHGRWILAVQRLNDYFLAVMILCLHLSVTAHESWLRQQHHHQHQHHHHPSSSSAASSSSCTASFTTPTSTNSPCPSASSCTSASSPSPPTEPPLYPREHIYRVLHGFKQVLARSTVFDYESAKAVKVLDMMFDKLRHDDPEFPQCPGAGGGGGGSENGDENTREQPCICDPDEAVKRAAEKVGWAAPGMRPNNNQTDPAQNQDPNMEMETRQPLPPAMDQTHAQGQMEGSGEVLSPNATLDLGLMMEDVNAWFPWGAPGWEEWDELMRQPPPMPGGPQGMTGGIQRPRSVGVGVQTPHAGQGPTDAGWRGGFNPRGGVAAGGGPVWMTGMGMGMGEDKGGR</sequence>
<dbReference type="SUPFAM" id="SSF57701">
    <property type="entry name" value="Zn2/Cys6 DNA-binding domain"/>
    <property type="match status" value="1"/>
</dbReference>
<keyword evidence="7" id="KW-1185">Reference proteome</keyword>
<evidence type="ECO:0000256" key="1">
    <source>
        <dbReference type="ARBA" id="ARBA00004123"/>
    </source>
</evidence>
<keyword evidence="2" id="KW-0479">Metal-binding</keyword>
<protein>
    <recommendedName>
        <fullName evidence="5">Zn(2)-C6 fungal-type domain-containing protein</fullName>
    </recommendedName>
</protein>
<dbReference type="AlphaFoldDB" id="A0A4S2MLR9"/>
<dbReference type="SMART" id="SM00906">
    <property type="entry name" value="Fungal_trans"/>
    <property type="match status" value="1"/>
</dbReference>
<feature type="domain" description="Zn(2)-C6 fungal-type" evidence="5">
    <location>
        <begin position="53"/>
        <end position="84"/>
    </location>
</feature>
<reference evidence="6 7" key="1">
    <citation type="submission" date="2019-04" db="EMBL/GenBank/DDBJ databases">
        <title>Comparative genomics and transcriptomics to analyze fruiting body development in filamentous ascomycetes.</title>
        <authorList>
            <consortium name="DOE Joint Genome Institute"/>
            <person name="Lutkenhaus R."/>
            <person name="Traeger S."/>
            <person name="Breuer J."/>
            <person name="Kuo A."/>
            <person name="Lipzen A."/>
            <person name="Pangilinan J."/>
            <person name="Dilworth D."/>
            <person name="Sandor L."/>
            <person name="Poggeler S."/>
            <person name="Barry K."/>
            <person name="Grigoriev I.V."/>
            <person name="Nowrousian M."/>
        </authorList>
    </citation>
    <scope>NUCLEOTIDE SEQUENCE [LARGE SCALE GENOMIC DNA]</scope>
    <source>
        <strain evidence="6 7">CBS 389.68</strain>
    </source>
</reference>
<dbReference type="CDD" id="cd12148">
    <property type="entry name" value="fungal_TF_MHR"/>
    <property type="match status" value="1"/>
</dbReference>
<evidence type="ECO:0000256" key="2">
    <source>
        <dbReference type="ARBA" id="ARBA00022723"/>
    </source>
</evidence>
<feature type="compositionally biased region" description="Low complexity" evidence="4">
    <location>
        <begin position="652"/>
        <end position="687"/>
    </location>
</feature>
<feature type="compositionally biased region" description="Basic residues" evidence="4">
    <location>
        <begin position="641"/>
        <end position="651"/>
    </location>
</feature>
<evidence type="ECO:0000256" key="3">
    <source>
        <dbReference type="ARBA" id="ARBA00023242"/>
    </source>
</evidence>
<dbReference type="SMART" id="SM00066">
    <property type="entry name" value="GAL4"/>
    <property type="match status" value="1"/>
</dbReference>
<dbReference type="GO" id="GO:0003677">
    <property type="term" value="F:DNA binding"/>
    <property type="evidence" value="ECO:0007669"/>
    <property type="project" value="InterPro"/>
</dbReference>
<evidence type="ECO:0000256" key="4">
    <source>
        <dbReference type="SAM" id="MobiDB-lite"/>
    </source>
</evidence>
<feature type="region of interest" description="Disordered" evidence="4">
    <location>
        <begin position="641"/>
        <end position="696"/>
    </location>
</feature>
<feature type="compositionally biased region" description="Low complexity" evidence="4">
    <location>
        <begin position="29"/>
        <end position="41"/>
    </location>
</feature>
<dbReference type="PROSITE" id="PS50048">
    <property type="entry name" value="ZN2_CY6_FUNGAL_2"/>
    <property type="match status" value="1"/>
</dbReference>
<dbReference type="Pfam" id="PF00172">
    <property type="entry name" value="Zn_clus"/>
    <property type="match status" value="1"/>
</dbReference>
<dbReference type="InParanoid" id="A0A4S2MLR9"/>
<feature type="region of interest" description="Disordered" evidence="4">
    <location>
        <begin position="1"/>
        <end position="55"/>
    </location>
</feature>
<feature type="compositionally biased region" description="Polar residues" evidence="4">
    <location>
        <begin position="793"/>
        <end position="806"/>
    </location>
</feature>
<evidence type="ECO:0000259" key="5">
    <source>
        <dbReference type="PROSITE" id="PS50048"/>
    </source>
</evidence>
<evidence type="ECO:0000313" key="7">
    <source>
        <dbReference type="Proteomes" id="UP000298138"/>
    </source>
</evidence>
<gene>
    <name evidence="6" type="ORF">EX30DRAFT_174065</name>
</gene>
<dbReference type="GO" id="GO:0008270">
    <property type="term" value="F:zinc ion binding"/>
    <property type="evidence" value="ECO:0007669"/>
    <property type="project" value="InterPro"/>
</dbReference>
<dbReference type="PROSITE" id="PS00463">
    <property type="entry name" value="ZN2_CY6_FUNGAL_1"/>
    <property type="match status" value="1"/>
</dbReference>
<dbReference type="EMBL" id="ML220147">
    <property type="protein sequence ID" value="TGZ77962.1"/>
    <property type="molecule type" value="Genomic_DNA"/>
</dbReference>
<evidence type="ECO:0000313" key="6">
    <source>
        <dbReference type="EMBL" id="TGZ77962.1"/>
    </source>
</evidence>
<dbReference type="GO" id="GO:0006351">
    <property type="term" value="P:DNA-templated transcription"/>
    <property type="evidence" value="ECO:0007669"/>
    <property type="project" value="InterPro"/>
</dbReference>
<dbReference type="Gene3D" id="4.10.240.10">
    <property type="entry name" value="Zn(2)-C6 fungal-type DNA-binding domain"/>
    <property type="match status" value="1"/>
</dbReference>
<dbReference type="OrthoDB" id="762982at2759"/>
<dbReference type="InterPro" id="IPR036864">
    <property type="entry name" value="Zn2-C6_fun-type_DNA-bd_sf"/>
</dbReference>
<feature type="region of interest" description="Disordered" evidence="4">
    <location>
        <begin position="442"/>
        <end position="464"/>
    </location>
</feature>
<feature type="compositionally biased region" description="Polar residues" evidence="4">
    <location>
        <begin position="1"/>
        <end position="11"/>
    </location>
</feature>
<dbReference type="GO" id="GO:0000981">
    <property type="term" value="F:DNA-binding transcription factor activity, RNA polymerase II-specific"/>
    <property type="evidence" value="ECO:0007669"/>
    <property type="project" value="InterPro"/>
</dbReference>
<dbReference type="InterPro" id="IPR050613">
    <property type="entry name" value="Sec_Metabolite_Reg"/>
</dbReference>
<feature type="compositionally biased region" description="Gly residues" evidence="4">
    <location>
        <begin position="749"/>
        <end position="758"/>
    </location>
</feature>
<dbReference type="Pfam" id="PF04082">
    <property type="entry name" value="Fungal_trans"/>
    <property type="match status" value="1"/>
</dbReference>
<name>A0A4S2MLR9_9PEZI</name>
<dbReference type="InterPro" id="IPR001138">
    <property type="entry name" value="Zn2Cys6_DnaBD"/>
</dbReference>
<proteinExistence type="predicted"/>
<dbReference type="Proteomes" id="UP000298138">
    <property type="component" value="Unassembled WGS sequence"/>
</dbReference>
<dbReference type="CDD" id="cd00067">
    <property type="entry name" value="GAL4"/>
    <property type="match status" value="1"/>
</dbReference>
<keyword evidence="3" id="KW-0539">Nucleus</keyword>
<dbReference type="InterPro" id="IPR007219">
    <property type="entry name" value="XnlR_reg_dom"/>
</dbReference>
<feature type="region of interest" description="Disordered" evidence="4">
    <location>
        <begin position="743"/>
        <end position="766"/>
    </location>
</feature>
<feature type="region of interest" description="Disordered" evidence="4">
    <location>
        <begin position="787"/>
        <end position="809"/>
    </location>
</feature>
<accession>A0A4S2MLR9</accession>